<feature type="domain" description="XdhC Rossmann" evidence="2">
    <location>
        <begin position="193"/>
        <end position="335"/>
    </location>
</feature>
<evidence type="ECO:0000259" key="2">
    <source>
        <dbReference type="Pfam" id="PF13478"/>
    </source>
</evidence>
<reference evidence="4" key="1">
    <citation type="journal article" date="2019" name="Int. J. Syst. Evol. Microbiol.">
        <title>The Global Catalogue of Microorganisms (GCM) 10K type strain sequencing project: providing services to taxonomists for standard genome sequencing and annotation.</title>
        <authorList>
            <consortium name="The Broad Institute Genomics Platform"/>
            <consortium name="The Broad Institute Genome Sequencing Center for Infectious Disease"/>
            <person name="Wu L."/>
            <person name="Ma J."/>
        </authorList>
    </citation>
    <scope>NUCLEOTIDE SEQUENCE [LARGE SCALE GENOMIC DNA]</scope>
    <source>
        <strain evidence="4">JCM 17225</strain>
    </source>
</reference>
<keyword evidence="4" id="KW-1185">Reference proteome</keyword>
<feature type="domain" description="XdhC- CoxI" evidence="1">
    <location>
        <begin position="17"/>
        <end position="78"/>
    </location>
</feature>
<evidence type="ECO:0000259" key="1">
    <source>
        <dbReference type="Pfam" id="PF02625"/>
    </source>
</evidence>
<dbReference type="InterPro" id="IPR003777">
    <property type="entry name" value="XdhC_CoxI"/>
</dbReference>
<evidence type="ECO:0000313" key="3">
    <source>
        <dbReference type="EMBL" id="GAA4029035.1"/>
    </source>
</evidence>
<dbReference type="Pfam" id="PF02625">
    <property type="entry name" value="XdhC_CoxI"/>
    <property type="match status" value="1"/>
</dbReference>
<protein>
    <submittedName>
        <fullName evidence="3">XdhC/CoxI family protein</fullName>
    </submittedName>
</protein>
<dbReference type="PANTHER" id="PTHR30388:SF6">
    <property type="entry name" value="XANTHINE DEHYDROGENASE SUBUNIT A-RELATED"/>
    <property type="match status" value="1"/>
</dbReference>
<dbReference type="InterPro" id="IPR027051">
    <property type="entry name" value="XdhC_Rossmann_dom"/>
</dbReference>
<evidence type="ECO:0000313" key="4">
    <source>
        <dbReference type="Proteomes" id="UP001501469"/>
    </source>
</evidence>
<dbReference type="Proteomes" id="UP001501469">
    <property type="component" value="Unassembled WGS sequence"/>
</dbReference>
<name>A0ABP7TNQ9_9BACT</name>
<gene>
    <name evidence="3" type="ORF">GCM10022409_11440</name>
</gene>
<dbReference type="InterPro" id="IPR052698">
    <property type="entry name" value="MoCofactor_Util/Proc"/>
</dbReference>
<accession>A0ABP7TNQ9</accession>
<dbReference type="EMBL" id="BAABDK010000010">
    <property type="protein sequence ID" value="GAA4029035.1"/>
    <property type="molecule type" value="Genomic_DNA"/>
</dbReference>
<dbReference type="Pfam" id="PF13478">
    <property type="entry name" value="XdhC_C"/>
    <property type="match status" value="1"/>
</dbReference>
<dbReference type="Gene3D" id="3.40.50.720">
    <property type="entry name" value="NAD(P)-binding Rossmann-like Domain"/>
    <property type="match status" value="1"/>
</dbReference>
<sequence length="347" mass="37429">MPASPRDLPVWTLAAACLRAGTPVALLAVLRSEGSSPGRQGFKMAVTVDTVAGSIGGGIMEHKWVELARQRLREADSSLLLRPQVHRREAPTDRSGMMCSGEQDVLLWPLQSADLPAVAAIETSLQILSGGWLELSAAGSLQFLPPVETSVTEETAGATATGFVAVPKQPAFYDYQSGVAWHYRERLGFRDQLTIVGGGHVSLALSNVAAALDFELTVLDDRTDLPTFESNHAAHQRHIIDYENVAAAVPANPHRYVVVMTVGYRTDAVVLRQLLGRPYRYLGVMGSVAKVAELRRGLREDGFSEEAIARLHGPIGLPIQSQTPEEIAISIAAELIQVRRGAALSEE</sequence>
<organism evidence="3 4">
    <name type="scientific">Hymenobacter glaciei</name>
    <dbReference type="NCBI Taxonomy" id="877209"/>
    <lineage>
        <taxon>Bacteria</taxon>
        <taxon>Pseudomonadati</taxon>
        <taxon>Bacteroidota</taxon>
        <taxon>Cytophagia</taxon>
        <taxon>Cytophagales</taxon>
        <taxon>Hymenobacteraceae</taxon>
        <taxon>Hymenobacter</taxon>
    </lineage>
</organism>
<proteinExistence type="predicted"/>
<dbReference type="PANTHER" id="PTHR30388">
    <property type="entry name" value="ALDEHYDE OXIDOREDUCTASE MOLYBDENUM COFACTOR ASSEMBLY PROTEIN"/>
    <property type="match status" value="1"/>
</dbReference>
<dbReference type="RefSeq" id="WP_345051427.1">
    <property type="nucleotide sequence ID" value="NZ_BAABDK010000010.1"/>
</dbReference>
<comment type="caution">
    <text evidence="3">The sequence shown here is derived from an EMBL/GenBank/DDBJ whole genome shotgun (WGS) entry which is preliminary data.</text>
</comment>